<dbReference type="SUPFAM" id="SSF52058">
    <property type="entry name" value="L domain-like"/>
    <property type="match status" value="1"/>
</dbReference>
<name>A0A1C7NAJ9_9FUNG</name>
<proteinExistence type="predicted"/>
<evidence type="ECO:0000259" key="1">
    <source>
        <dbReference type="PROSITE" id="PS50181"/>
    </source>
</evidence>
<dbReference type="PROSITE" id="PS50181">
    <property type="entry name" value="FBOX"/>
    <property type="match status" value="1"/>
</dbReference>
<sequence>MISTLPTEIIAHISTYLSLQDYHHLVLVNHAYHLIFKAYLYNTLRFRFYHHYERFLTVSRENDSVNHLWLGCIFEEPDPIQAIPIQFPFLNSLYLRVTNECDLYGLPLFHHLQSLTLDIRGGDAGLFDMLASTPHLKHLTIPFVYQPICIEWVDDVHLSCPLLEHLDLEYDVLDMYTHSIPETVLFEKLKSLRLMSSHGAPHHSLWLEYVSKRYPNIQSLKLGSRSKASLRAQPYPAYDGFPSSCPSLVYLEWFNIVPDAQMLQRLSLKQKQHQKITLHSDDPIIRILALPNPPIGLASILHLDIHVPSTYDRTQFLLSLGSACPYLQQLKLSSIYVRHPNHLFLDILFHQLSSLQSLYLEGFQLSIQQAQSGQETVMHSLHKLLIERCDLSDDVFNCLDRQCPNLNEVCLDTAICPEEGYAIKIELPSQHLVKLTLSNVRSRQKDMQRPVQLFRLQQGRQSTWYYMDQYHIDSYSHRITAKSSRRLDDTEIDVLHAHLFQTRTLWLEPEYHSPGYADSLSPCVFDGLDLCKLIEQGYVDLVCHSNQSVYLNDKKIESRLLN</sequence>
<dbReference type="Gene3D" id="3.80.10.10">
    <property type="entry name" value="Ribonuclease Inhibitor"/>
    <property type="match status" value="1"/>
</dbReference>
<dbReference type="InParanoid" id="A0A1C7NAJ9"/>
<accession>A0A1C7NAJ9</accession>
<dbReference type="Proteomes" id="UP000093000">
    <property type="component" value="Unassembled WGS sequence"/>
</dbReference>
<keyword evidence="3" id="KW-1185">Reference proteome</keyword>
<dbReference type="InterPro" id="IPR001810">
    <property type="entry name" value="F-box_dom"/>
</dbReference>
<reference evidence="2 3" key="1">
    <citation type="submission" date="2016-03" db="EMBL/GenBank/DDBJ databases">
        <title>Choanephora cucurbitarum.</title>
        <authorList>
            <person name="Min B."/>
            <person name="Park H."/>
            <person name="Park J.-H."/>
            <person name="Shin H.-D."/>
            <person name="Choi I.-G."/>
        </authorList>
    </citation>
    <scope>NUCLEOTIDE SEQUENCE [LARGE SCALE GENOMIC DNA]</scope>
    <source>
        <strain evidence="2 3">KUS-F28377</strain>
    </source>
</reference>
<organism evidence="2 3">
    <name type="scientific">Choanephora cucurbitarum</name>
    <dbReference type="NCBI Taxonomy" id="101091"/>
    <lineage>
        <taxon>Eukaryota</taxon>
        <taxon>Fungi</taxon>
        <taxon>Fungi incertae sedis</taxon>
        <taxon>Mucoromycota</taxon>
        <taxon>Mucoromycotina</taxon>
        <taxon>Mucoromycetes</taxon>
        <taxon>Mucorales</taxon>
        <taxon>Mucorineae</taxon>
        <taxon>Choanephoraceae</taxon>
        <taxon>Choanephoroideae</taxon>
        <taxon>Choanephora</taxon>
    </lineage>
</organism>
<dbReference type="AlphaFoldDB" id="A0A1C7NAJ9"/>
<evidence type="ECO:0000313" key="3">
    <source>
        <dbReference type="Proteomes" id="UP000093000"/>
    </source>
</evidence>
<gene>
    <name evidence="2" type="ORF">A0J61_05824</name>
</gene>
<feature type="domain" description="F-box" evidence="1">
    <location>
        <begin position="1"/>
        <end position="44"/>
    </location>
</feature>
<evidence type="ECO:0000313" key="2">
    <source>
        <dbReference type="EMBL" id="OBZ86133.1"/>
    </source>
</evidence>
<dbReference type="PANTHER" id="PTHR31639:SF256">
    <property type="entry name" value="OS07G0242900 PROTEIN"/>
    <property type="match status" value="1"/>
</dbReference>
<dbReference type="EMBL" id="LUGH01000326">
    <property type="protein sequence ID" value="OBZ86133.1"/>
    <property type="molecule type" value="Genomic_DNA"/>
</dbReference>
<dbReference type="PANTHER" id="PTHR31639">
    <property type="entry name" value="F-BOX PROTEIN-LIKE"/>
    <property type="match status" value="1"/>
</dbReference>
<dbReference type="InterPro" id="IPR032675">
    <property type="entry name" value="LRR_dom_sf"/>
</dbReference>
<protein>
    <recommendedName>
        <fullName evidence="1">F-box domain-containing protein</fullName>
    </recommendedName>
</protein>
<comment type="caution">
    <text evidence="2">The sequence shown here is derived from an EMBL/GenBank/DDBJ whole genome shotgun (WGS) entry which is preliminary data.</text>
</comment>